<feature type="signal peptide" evidence="2">
    <location>
        <begin position="1"/>
        <end position="20"/>
    </location>
</feature>
<feature type="chain" id="PRO_5045806671" description="Alpha/beta hydrolase" evidence="2">
    <location>
        <begin position="21"/>
        <end position="417"/>
    </location>
</feature>
<evidence type="ECO:0000256" key="1">
    <source>
        <dbReference type="SAM" id="MobiDB-lite"/>
    </source>
</evidence>
<dbReference type="Proteomes" id="UP001495147">
    <property type="component" value="Unassembled WGS sequence"/>
</dbReference>
<gene>
    <name evidence="3" type="ORF">ABDJ85_04470</name>
</gene>
<keyword evidence="2" id="KW-0732">Signal</keyword>
<evidence type="ECO:0000256" key="2">
    <source>
        <dbReference type="SAM" id="SignalP"/>
    </source>
</evidence>
<feature type="region of interest" description="Disordered" evidence="1">
    <location>
        <begin position="288"/>
        <end position="312"/>
    </location>
</feature>
<feature type="compositionally biased region" description="Gly residues" evidence="1">
    <location>
        <begin position="290"/>
        <end position="312"/>
    </location>
</feature>
<dbReference type="RefSeq" id="WP_347703534.1">
    <property type="nucleotide sequence ID" value="NZ_JBDPZD010000001.1"/>
</dbReference>
<keyword evidence="4" id="KW-1185">Reference proteome</keyword>
<name>A0ABV0FXR3_9BURK</name>
<feature type="compositionally biased region" description="Pro residues" evidence="1">
    <location>
        <begin position="391"/>
        <end position="402"/>
    </location>
</feature>
<evidence type="ECO:0008006" key="5">
    <source>
        <dbReference type="Google" id="ProtNLM"/>
    </source>
</evidence>
<dbReference type="InterPro" id="IPR029058">
    <property type="entry name" value="AB_hydrolase_fold"/>
</dbReference>
<accession>A0ABV0FXR3</accession>
<reference evidence="3 4" key="1">
    <citation type="submission" date="2024-05" db="EMBL/GenBank/DDBJ databases">
        <title>Roseateles sp. DJS-2-20 16S ribosomal RNA gene Genome sequencing and assembly.</title>
        <authorList>
            <person name="Woo H."/>
        </authorList>
    </citation>
    <scope>NUCLEOTIDE SEQUENCE [LARGE SCALE GENOMIC DNA]</scope>
    <source>
        <strain evidence="3 4">DJS-2-20</strain>
    </source>
</reference>
<dbReference type="Gene3D" id="3.40.50.1820">
    <property type="entry name" value="alpha/beta hydrolase"/>
    <property type="match status" value="1"/>
</dbReference>
<evidence type="ECO:0000313" key="4">
    <source>
        <dbReference type="Proteomes" id="UP001495147"/>
    </source>
</evidence>
<protein>
    <recommendedName>
        <fullName evidence="5">Alpha/beta hydrolase</fullName>
    </recommendedName>
</protein>
<feature type="compositionally biased region" description="Basic and acidic residues" evidence="1">
    <location>
        <begin position="406"/>
        <end position="417"/>
    </location>
</feature>
<feature type="region of interest" description="Disordered" evidence="1">
    <location>
        <begin position="369"/>
        <end position="417"/>
    </location>
</feature>
<proteinExistence type="predicted"/>
<sequence>MRLPTPVRLASLAAVLCLCACGGPGGPGGHGGRPGFAPEPITPLPTLDAALRVSHVELPDGLPVELLRRPGGGALPVVVYLPGLGQHESAGQRWKWAWAEAGYAVVSLQPLDEDLNAWRSELARTGEFAALGRLHYGPGLREQRLKATQTALAQLRASLPAAELDWQRVVVAGYETGAQTALDLARPGPAWQPQGVLAISPQPEPAPPMTVGPATPAPTPLGVPALLVSSDADLDPLSLLRESAQRLGVVDAASPWARWVVLHGTSHAGLAGTLPTLHEAEQDVRRGMSRGVGAGGEGGGGRRGRGGGGGMYGEGGGGGAGAAGVARGGLRSGSASEAARADLRQALQASLDFLAAHLRGDTAAQARLQNLPPPRFDPLAASADAQRRPQPRPGRPGGPGAPDPATRGDARPEPPPR</sequence>
<comment type="caution">
    <text evidence="3">The sequence shown here is derived from an EMBL/GenBank/DDBJ whole genome shotgun (WGS) entry which is preliminary data.</text>
</comment>
<evidence type="ECO:0000313" key="3">
    <source>
        <dbReference type="EMBL" id="MEO3690711.1"/>
    </source>
</evidence>
<dbReference type="SUPFAM" id="SSF53474">
    <property type="entry name" value="alpha/beta-Hydrolases"/>
    <property type="match status" value="1"/>
</dbReference>
<organism evidence="3 4">
    <name type="scientific">Roseateles paludis</name>
    <dbReference type="NCBI Taxonomy" id="3145238"/>
    <lineage>
        <taxon>Bacteria</taxon>
        <taxon>Pseudomonadati</taxon>
        <taxon>Pseudomonadota</taxon>
        <taxon>Betaproteobacteria</taxon>
        <taxon>Burkholderiales</taxon>
        <taxon>Sphaerotilaceae</taxon>
        <taxon>Roseateles</taxon>
    </lineage>
</organism>
<dbReference type="EMBL" id="JBDPZD010000001">
    <property type="protein sequence ID" value="MEO3690711.1"/>
    <property type="molecule type" value="Genomic_DNA"/>
</dbReference>